<organism evidence="1 2">
    <name type="scientific">Artomyces pyxidatus</name>
    <dbReference type="NCBI Taxonomy" id="48021"/>
    <lineage>
        <taxon>Eukaryota</taxon>
        <taxon>Fungi</taxon>
        <taxon>Dikarya</taxon>
        <taxon>Basidiomycota</taxon>
        <taxon>Agaricomycotina</taxon>
        <taxon>Agaricomycetes</taxon>
        <taxon>Russulales</taxon>
        <taxon>Auriscalpiaceae</taxon>
        <taxon>Artomyces</taxon>
    </lineage>
</organism>
<sequence>MQATEQSGWEAADLDVYAPPSTAGDFVRELEDLLQFVQLPELVDTVGVRSKYNPSVCFVQPLLSPSGRRLDVIICKRPSTLQPITATWSTLLTNFMTADTLCIVYPGLTLRGVGCIASWTASGAKHKSDHPLSPYCPHTTRNFEDEGCLRFTFNPVGAEEDSRIFPTLLPFWSLGGAVCGGGCSALTKHARGTLITDYD</sequence>
<protein>
    <submittedName>
        <fullName evidence="1">Uncharacterized protein</fullName>
    </submittedName>
</protein>
<reference evidence="1" key="2">
    <citation type="journal article" date="2022" name="New Phytol.">
        <title>Evolutionary transition to the ectomycorrhizal habit in the genomes of a hyperdiverse lineage of mushroom-forming fungi.</title>
        <authorList>
            <person name="Looney B."/>
            <person name="Miyauchi S."/>
            <person name="Morin E."/>
            <person name="Drula E."/>
            <person name="Courty P.E."/>
            <person name="Kohler A."/>
            <person name="Kuo A."/>
            <person name="LaButti K."/>
            <person name="Pangilinan J."/>
            <person name="Lipzen A."/>
            <person name="Riley R."/>
            <person name="Andreopoulos W."/>
            <person name="He G."/>
            <person name="Johnson J."/>
            <person name="Nolan M."/>
            <person name="Tritt A."/>
            <person name="Barry K.W."/>
            <person name="Grigoriev I.V."/>
            <person name="Nagy L.G."/>
            <person name="Hibbett D."/>
            <person name="Henrissat B."/>
            <person name="Matheny P.B."/>
            <person name="Labbe J."/>
            <person name="Martin F.M."/>
        </authorList>
    </citation>
    <scope>NUCLEOTIDE SEQUENCE</scope>
    <source>
        <strain evidence="1">HHB10654</strain>
    </source>
</reference>
<accession>A0ACB8SNP7</accession>
<keyword evidence="2" id="KW-1185">Reference proteome</keyword>
<proteinExistence type="predicted"/>
<gene>
    <name evidence="1" type="ORF">BV25DRAFT_1920093</name>
</gene>
<dbReference type="EMBL" id="MU277246">
    <property type="protein sequence ID" value="KAI0057503.1"/>
    <property type="molecule type" value="Genomic_DNA"/>
</dbReference>
<reference evidence="1" key="1">
    <citation type="submission" date="2021-03" db="EMBL/GenBank/DDBJ databases">
        <authorList>
            <consortium name="DOE Joint Genome Institute"/>
            <person name="Ahrendt S."/>
            <person name="Looney B.P."/>
            <person name="Miyauchi S."/>
            <person name="Morin E."/>
            <person name="Drula E."/>
            <person name="Courty P.E."/>
            <person name="Chicoki N."/>
            <person name="Fauchery L."/>
            <person name="Kohler A."/>
            <person name="Kuo A."/>
            <person name="Labutti K."/>
            <person name="Pangilinan J."/>
            <person name="Lipzen A."/>
            <person name="Riley R."/>
            <person name="Andreopoulos W."/>
            <person name="He G."/>
            <person name="Johnson J."/>
            <person name="Barry K.W."/>
            <person name="Grigoriev I.V."/>
            <person name="Nagy L."/>
            <person name="Hibbett D."/>
            <person name="Henrissat B."/>
            <person name="Matheny P.B."/>
            <person name="Labbe J."/>
            <person name="Martin F."/>
        </authorList>
    </citation>
    <scope>NUCLEOTIDE SEQUENCE</scope>
    <source>
        <strain evidence="1">HHB10654</strain>
    </source>
</reference>
<name>A0ACB8SNP7_9AGAM</name>
<dbReference type="Proteomes" id="UP000814140">
    <property type="component" value="Unassembled WGS sequence"/>
</dbReference>
<evidence type="ECO:0000313" key="1">
    <source>
        <dbReference type="EMBL" id="KAI0057503.1"/>
    </source>
</evidence>
<evidence type="ECO:0000313" key="2">
    <source>
        <dbReference type="Proteomes" id="UP000814140"/>
    </source>
</evidence>
<comment type="caution">
    <text evidence="1">The sequence shown here is derived from an EMBL/GenBank/DDBJ whole genome shotgun (WGS) entry which is preliminary data.</text>
</comment>